<comment type="caution">
    <text evidence="1">The sequence shown here is derived from an EMBL/GenBank/DDBJ whole genome shotgun (WGS) entry which is preliminary data.</text>
</comment>
<keyword evidence="2" id="KW-1185">Reference proteome</keyword>
<accession>A0A7C9HMR1</accession>
<protein>
    <submittedName>
        <fullName evidence="1">Uncharacterized protein</fullName>
    </submittedName>
</protein>
<dbReference type="RefSeq" id="WP_156641742.1">
    <property type="nucleotide sequence ID" value="NZ_WOXT01000002.1"/>
</dbReference>
<reference evidence="1 2" key="1">
    <citation type="submission" date="2019-12" db="EMBL/GenBank/DDBJ databases">
        <authorList>
            <person name="Xu J."/>
        </authorList>
    </citation>
    <scope>NUCLEOTIDE SEQUENCE [LARGE SCALE GENOMIC DNA]</scope>
    <source>
        <strain evidence="1 2">HX-5-24</strain>
    </source>
</reference>
<organism evidence="1 2">
    <name type="scientific">Noviluteimonas gilva</name>
    <dbReference type="NCBI Taxonomy" id="2682097"/>
    <lineage>
        <taxon>Bacteria</taxon>
        <taxon>Pseudomonadati</taxon>
        <taxon>Pseudomonadota</taxon>
        <taxon>Gammaproteobacteria</taxon>
        <taxon>Lysobacterales</taxon>
        <taxon>Lysobacteraceae</taxon>
        <taxon>Noviluteimonas</taxon>
    </lineage>
</organism>
<evidence type="ECO:0000313" key="2">
    <source>
        <dbReference type="Proteomes" id="UP000479692"/>
    </source>
</evidence>
<dbReference type="EMBL" id="WOXT01000002">
    <property type="protein sequence ID" value="MUV14456.1"/>
    <property type="molecule type" value="Genomic_DNA"/>
</dbReference>
<name>A0A7C9HMR1_9GAMM</name>
<dbReference type="AlphaFoldDB" id="A0A7C9HMR1"/>
<gene>
    <name evidence="1" type="ORF">GN331_09585</name>
</gene>
<evidence type="ECO:0000313" key="1">
    <source>
        <dbReference type="EMBL" id="MUV14456.1"/>
    </source>
</evidence>
<sequence>MTPIRPSREVLQDWAPELSERLGRPVEQILSKGLSAHDFSTSAFVEVRDPGGIVVRLPFAFAVFRPAAARVVVFTEHSGYIEFDLEEDAIVAEIEERIYRQESPARNG</sequence>
<proteinExistence type="predicted"/>
<dbReference type="Proteomes" id="UP000479692">
    <property type="component" value="Unassembled WGS sequence"/>
</dbReference>